<evidence type="ECO:0000259" key="2">
    <source>
        <dbReference type="PROSITE" id="PS50837"/>
    </source>
</evidence>
<gene>
    <name evidence="3" type="ORF">CPB83DRAFT_845698</name>
</gene>
<evidence type="ECO:0000313" key="4">
    <source>
        <dbReference type="Proteomes" id="UP000807306"/>
    </source>
</evidence>
<accession>A0A9P6JVB0</accession>
<dbReference type="SUPFAM" id="SSF52540">
    <property type="entry name" value="P-loop containing nucleoside triphosphate hydrolases"/>
    <property type="match status" value="1"/>
</dbReference>
<comment type="caution">
    <text evidence="3">The sequence shown here is derived from an EMBL/GenBank/DDBJ whole genome shotgun (WGS) entry which is preliminary data.</text>
</comment>
<organism evidence="3 4">
    <name type="scientific">Crepidotus variabilis</name>
    <dbReference type="NCBI Taxonomy" id="179855"/>
    <lineage>
        <taxon>Eukaryota</taxon>
        <taxon>Fungi</taxon>
        <taxon>Dikarya</taxon>
        <taxon>Basidiomycota</taxon>
        <taxon>Agaricomycotina</taxon>
        <taxon>Agaricomycetes</taxon>
        <taxon>Agaricomycetidae</taxon>
        <taxon>Agaricales</taxon>
        <taxon>Agaricineae</taxon>
        <taxon>Crepidotaceae</taxon>
        <taxon>Crepidotus</taxon>
    </lineage>
</organism>
<keyword evidence="4" id="KW-1185">Reference proteome</keyword>
<dbReference type="PROSITE" id="PS50837">
    <property type="entry name" value="NACHT"/>
    <property type="match status" value="1"/>
</dbReference>
<dbReference type="InterPro" id="IPR007111">
    <property type="entry name" value="NACHT_NTPase"/>
</dbReference>
<dbReference type="PANTHER" id="PTHR10039:SF14">
    <property type="entry name" value="NACHT DOMAIN-CONTAINING PROTEIN"/>
    <property type="match status" value="1"/>
</dbReference>
<dbReference type="Proteomes" id="UP000807306">
    <property type="component" value="Unassembled WGS sequence"/>
</dbReference>
<dbReference type="Pfam" id="PF24883">
    <property type="entry name" value="NPHP3_N"/>
    <property type="match status" value="2"/>
</dbReference>
<dbReference type="Gene3D" id="3.40.50.300">
    <property type="entry name" value="P-loop containing nucleotide triphosphate hydrolases"/>
    <property type="match status" value="1"/>
</dbReference>
<dbReference type="AlphaFoldDB" id="A0A9P6JVB0"/>
<dbReference type="OrthoDB" id="5967843at2759"/>
<feature type="domain" description="NACHT" evidence="2">
    <location>
        <begin position="1"/>
        <end position="179"/>
    </location>
</feature>
<evidence type="ECO:0000313" key="3">
    <source>
        <dbReference type="EMBL" id="KAF9533689.1"/>
    </source>
</evidence>
<name>A0A9P6JVB0_9AGAR</name>
<keyword evidence="1" id="KW-0677">Repeat</keyword>
<dbReference type="InterPro" id="IPR027417">
    <property type="entry name" value="P-loop_NTPase"/>
</dbReference>
<dbReference type="EMBL" id="MU157828">
    <property type="protein sequence ID" value="KAF9533689.1"/>
    <property type="molecule type" value="Genomic_DNA"/>
</dbReference>
<dbReference type="PANTHER" id="PTHR10039">
    <property type="entry name" value="AMELOGENIN"/>
    <property type="match status" value="1"/>
</dbReference>
<dbReference type="InterPro" id="IPR056884">
    <property type="entry name" value="NPHP3-like_N"/>
</dbReference>
<reference evidence="3" key="1">
    <citation type="submission" date="2020-11" db="EMBL/GenBank/DDBJ databases">
        <authorList>
            <consortium name="DOE Joint Genome Institute"/>
            <person name="Ahrendt S."/>
            <person name="Riley R."/>
            <person name="Andreopoulos W."/>
            <person name="Labutti K."/>
            <person name="Pangilinan J."/>
            <person name="Ruiz-Duenas F.J."/>
            <person name="Barrasa J.M."/>
            <person name="Sanchez-Garcia M."/>
            <person name="Camarero S."/>
            <person name="Miyauchi S."/>
            <person name="Serrano A."/>
            <person name="Linde D."/>
            <person name="Babiker R."/>
            <person name="Drula E."/>
            <person name="Ayuso-Fernandez I."/>
            <person name="Pacheco R."/>
            <person name="Padilla G."/>
            <person name="Ferreira P."/>
            <person name="Barriuso J."/>
            <person name="Kellner H."/>
            <person name="Castanera R."/>
            <person name="Alfaro M."/>
            <person name="Ramirez L."/>
            <person name="Pisabarro A.G."/>
            <person name="Kuo A."/>
            <person name="Tritt A."/>
            <person name="Lipzen A."/>
            <person name="He G."/>
            <person name="Yan M."/>
            <person name="Ng V."/>
            <person name="Cullen D."/>
            <person name="Martin F."/>
            <person name="Rosso M.-N."/>
            <person name="Henrissat B."/>
            <person name="Hibbett D."/>
            <person name="Martinez A.T."/>
            <person name="Grigoriev I.V."/>
        </authorList>
    </citation>
    <scope>NUCLEOTIDE SEQUENCE</scope>
    <source>
        <strain evidence="3">CBS 506.95</strain>
    </source>
</reference>
<proteinExistence type="predicted"/>
<protein>
    <recommendedName>
        <fullName evidence="2">NACHT domain-containing protein</fullName>
    </recommendedName>
</protein>
<evidence type="ECO:0000256" key="1">
    <source>
        <dbReference type="ARBA" id="ARBA00022737"/>
    </source>
</evidence>
<sequence>MWLVGSAGSGKTAIAQTTAEELKEDVEGVLLACHFFSRTSRDGKRSDGDCWVPNLVQQMICVFPETLPLVESIIKTNIAVFDFQLDGILQELFLRPLLLAFPSSPPLEQRFSFRKMLKRFLGMDQHRPNTVRKHRPRLIIIDGLDECSSLDKQAHILEAIARVIPKLPIPIRFLIVSRPETHIRTTIHRVFCHITLGRINLDEDQDTRTDLEEYYTDRFDEIRKTHPSLIGQPAYVAWPSRENIDVLVAKSSTQFIFASTVMNYISYRRSHPVDRLGIVLGLTLTPREDRPFLELDMLYRIVLLTVDEADLPVVLVILTLVYMAGAGEFPYLNLHASPHSLEQFLDLKMGDVPRLLDPLVSILALPEYPTQSITMLHASFFDYLRDPARSEELTMPFNNVHTAIAQWIFNEAEKSKSWAHQESSELNNVTFDCFLRHASLAYLSDKLVLDIYAIGDNMTRILLNQDERTSKFQPYIRQIRDLLRSTYNVEEIIVVLMTNSEHMLYLQQMANLVIDGICAAGEKSVTCLVTWLTTNLQPPRPITPLSGKPHVSACTLLLQALLRKPRDILYRHDLIALLLWTHQVAKIGDICELEFSIGVFAHEVVDFLQCLRFITPPQNVQRIPPKIVEELLVKWREYIR</sequence>